<gene>
    <name evidence="5" type="ORF">AMS66_06305</name>
</gene>
<evidence type="ECO:0000313" key="6">
    <source>
        <dbReference type="Proteomes" id="UP000037688"/>
    </source>
</evidence>
<dbReference type="Gene3D" id="3.60.15.10">
    <property type="entry name" value="Ribonuclease Z/Hydroxyacylglutathione hydrolase-like"/>
    <property type="match status" value="1"/>
</dbReference>
<dbReference type="PANTHER" id="PTHR42951:SF4">
    <property type="entry name" value="ACYL-COENZYME A THIOESTERASE MBLAC2"/>
    <property type="match status" value="1"/>
</dbReference>
<keyword evidence="6" id="KW-1185">Reference proteome</keyword>
<comment type="catalytic activity">
    <reaction evidence="3">
        <text>3',5'-cyclic UMP + H2O = UMP + H(+)</text>
        <dbReference type="Rhea" id="RHEA:70575"/>
        <dbReference type="ChEBI" id="CHEBI:15377"/>
        <dbReference type="ChEBI" id="CHEBI:15378"/>
        <dbReference type="ChEBI" id="CHEBI:57865"/>
        <dbReference type="ChEBI" id="CHEBI:184387"/>
    </reaction>
    <physiologicalReaction direction="left-to-right" evidence="3">
        <dbReference type="Rhea" id="RHEA:70576"/>
    </physiologicalReaction>
</comment>
<dbReference type="OrthoDB" id="420651at2"/>
<reference evidence="5 6" key="1">
    <citation type="submission" date="2015-08" db="EMBL/GenBank/DDBJ databases">
        <title>Draft genome sequence of cellulolytic and xylanolytic Paenibacillus sp. A59, isolated from a decaying forest soil from Patagonia, Argentina.</title>
        <authorList>
            <person name="Ghio S."/>
            <person name="Caceres A.M."/>
            <person name="Talia P."/>
            <person name="Grasso D."/>
            <person name="Campos E."/>
        </authorList>
    </citation>
    <scope>NUCLEOTIDE SEQUENCE [LARGE SCALE GENOMIC DNA]</scope>
    <source>
        <strain evidence="5 6">A59</strain>
    </source>
</reference>
<dbReference type="Pfam" id="PF00753">
    <property type="entry name" value="Lactamase_B"/>
    <property type="match status" value="1"/>
</dbReference>
<dbReference type="SMART" id="SM00849">
    <property type="entry name" value="Lactamase_B"/>
    <property type="match status" value="1"/>
</dbReference>
<dbReference type="GO" id="GO:0016787">
    <property type="term" value="F:hydrolase activity"/>
    <property type="evidence" value="ECO:0007669"/>
    <property type="project" value="UniProtKB-KW"/>
</dbReference>
<dbReference type="AlphaFoldDB" id="A0A0M9BRL5"/>
<name>A0A0M9BRL5_9BACL</name>
<feature type="domain" description="Metallo-beta-lactamase" evidence="4">
    <location>
        <begin position="20"/>
        <end position="219"/>
    </location>
</feature>
<evidence type="ECO:0000256" key="1">
    <source>
        <dbReference type="ARBA" id="ARBA00034221"/>
    </source>
</evidence>
<sequence length="285" mass="32954">MLNQLSESIYYLSNQNDKERPTLGLVCGDKYSLVVDAGNSVQHARDFLHEIEKLNVPPVKYVVITHAHWDHFLGMNEYGATIIMNSLTSQKMNDWWNYSYDDRSLQEYVDSKKMNTLCMETIQHEIPDRDTFQLSHPDIIFEKSLHVDLGNKVCVLETIRSTHTDDSTIVYIPDEKVIFLGDSAYNTTTNSLYHIKQDKLLPMIEDIQQYDAVHFLLGHESICDVEEMDTYWRELVSANNAVKSTSLEEAIERFEAANDRIANDNELFFLQGFVNDQLLQSKVTE</sequence>
<evidence type="ECO:0000256" key="3">
    <source>
        <dbReference type="ARBA" id="ARBA00048505"/>
    </source>
</evidence>
<evidence type="ECO:0000313" key="5">
    <source>
        <dbReference type="EMBL" id="KOY17389.1"/>
    </source>
</evidence>
<accession>A0A0M9BRL5</accession>
<dbReference type="RefSeq" id="WP_053779978.1">
    <property type="nucleotide sequence ID" value="NZ_LITU01000040.1"/>
</dbReference>
<dbReference type="EMBL" id="LITU01000040">
    <property type="protein sequence ID" value="KOY17389.1"/>
    <property type="molecule type" value="Genomic_DNA"/>
</dbReference>
<dbReference type="SUPFAM" id="SSF56281">
    <property type="entry name" value="Metallo-hydrolase/oxidoreductase"/>
    <property type="match status" value="1"/>
</dbReference>
<organism evidence="5 6">
    <name type="scientific">Paenibacillus xylanivorans</name>
    <dbReference type="NCBI Taxonomy" id="1705561"/>
    <lineage>
        <taxon>Bacteria</taxon>
        <taxon>Bacillati</taxon>
        <taxon>Bacillota</taxon>
        <taxon>Bacilli</taxon>
        <taxon>Bacillales</taxon>
        <taxon>Paenibacillaceae</taxon>
        <taxon>Paenibacillus</taxon>
    </lineage>
</organism>
<evidence type="ECO:0000256" key="2">
    <source>
        <dbReference type="ARBA" id="ARBA00034301"/>
    </source>
</evidence>
<dbReference type="InterPro" id="IPR036866">
    <property type="entry name" value="RibonucZ/Hydroxyglut_hydro"/>
</dbReference>
<evidence type="ECO:0000259" key="4">
    <source>
        <dbReference type="SMART" id="SM00849"/>
    </source>
</evidence>
<keyword evidence="5" id="KW-0378">Hydrolase</keyword>
<proteinExistence type="predicted"/>
<comment type="catalytic activity">
    <reaction evidence="1">
        <text>3',5'-cyclic CMP + H2O = CMP + H(+)</text>
        <dbReference type="Rhea" id="RHEA:72675"/>
        <dbReference type="ChEBI" id="CHEBI:15377"/>
        <dbReference type="ChEBI" id="CHEBI:15378"/>
        <dbReference type="ChEBI" id="CHEBI:58003"/>
        <dbReference type="ChEBI" id="CHEBI:60377"/>
    </reaction>
    <physiologicalReaction direction="left-to-right" evidence="1">
        <dbReference type="Rhea" id="RHEA:72676"/>
    </physiologicalReaction>
</comment>
<protein>
    <submittedName>
        <fullName evidence="5">Hydrolase glyoxylase</fullName>
    </submittedName>
</protein>
<dbReference type="PATRIC" id="fig|1705561.3.peg.978"/>
<dbReference type="InterPro" id="IPR050855">
    <property type="entry name" value="NDM-1-like"/>
</dbReference>
<dbReference type="PANTHER" id="PTHR42951">
    <property type="entry name" value="METALLO-BETA-LACTAMASE DOMAIN-CONTAINING"/>
    <property type="match status" value="1"/>
</dbReference>
<dbReference type="Proteomes" id="UP000037688">
    <property type="component" value="Unassembled WGS sequence"/>
</dbReference>
<comment type="caution">
    <text evidence="5">The sequence shown here is derived from an EMBL/GenBank/DDBJ whole genome shotgun (WGS) entry which is preliminary data.</text>
</comment>
<dbReference type="InterPro" id="IPR001279">
    <property type="entry name" value="Metallo-B-lactamas"/>
</dbReference>
<comment type="function">
    <text evidence="2">Counteracts the endogenous Pycsar antiviral defense system. Phosphodiesterase that enables metal-dependent hydrolysis of host cyclic nucleotide Pycsar defense signals such as cCMP and cUMP.</text>
</comment>